<dbReference type="Proteomes" id="UP000193642">
    <property type="component" value="Unassembled WGS sequence"/>
</dbReference>
<feature type="transmembrane region" description="Helical" evidence="1">
    <location>
        <begin position="115"/>
        <end position="135"/>
    </location>
</feature>
<protein>
    <submittedName>
        <fullName evidence="2">Uncharacterized protein</fullName>
    </submittedName>
</protein>
<feature type="transmembrane region" description="Helical" evidence="1">
    <location>
        <begin position="147"/>
        <end position="175"/>
    </location>
</feature>
<keyword evidence="1" id="KW-0472">Membrane</keyword>
<evidence type="ECO:0000256" key="1">
    <source>
        <dbReference type="SAM" id="Phobius"/>
    </source>
</evidence>
<reference evidence="2 3" key="1">
    <citation type="submission" date="2016-07" db="EMBL/GenBank/DDBJ databases">
        <title>Pervasive Adenine N6-methylation of Active Genes in Fungi.</title>
        <authorList>
            <consortium name="DOE Joint Genome Institute"/>
            <person name="Mondo S.J."/>
            <person name="Dannebaum R.O."/>
            <person name="Kuo R.C."/>
            <person name="Labutti K."/>
            <person name="Haridas S."/>
            <person name="Kuo A."/>
            <person name="Salamov A."/>
            <person name="Ahrendt S.R."/>
            <person name="Lipzen A."/>
            <person name="Sullivan W."/>
            <person name="Andreopoulos W.B."/>
            <person name="Clum A."/>
            <person name="Lindquist E."/>
            <person name="Daum C."/>
            <person name="Ramamoorthy G.K."/>
            <person name="Gryganskyi A."/>
            <person name="Culley D."/>
            <person name="Magnuson J.K."/>
            <person name="James T.Y."/>
            <person name="O'Malley M.A."/>
            <person name="Stajich J.E."/>
            <person name="Spatafora J.W."/>
            <person name="Visel A."/>
            <person name="Grigoriev I.V."/>
        </authorList>
    </citation>
    <scope>NUCLEOTIDE SEQUENCE [LARGE SCALE GENOMIC DNA]</scope>
    <source>
        <strain evidence="2 3">JEL800</strain>
    </source>
</reference>
<dbReference type="OrthoDB" id="2150957at2759"/>
<accession>A0A1Y2C1T4</accession>
<keyword evidence="1" id="KW-1133">Transmembrane helix</keyword>
<evidence type="ECO:0000313" key="3">
    <source>
        <dbReference type="Proteomes" id="UP000193642"/>
    </source>
</evidence>
<feature type="non-terminal residue" evidence="2">
    <location>
        <position position="1"/>
    </location>
</feature>
<feature type="transmembrane region" description="Helical" evidence="1">
    <location>
        <begin position="187"/>
        <end position="211"/>
    </location>
</feature>
<dbReference type="AlphaFoldDB" id="A0A1Y2C1T4"/>
<comment type="caution">
    <text evidence="2">The sequence shown here is derived from an EMBL/GenBank/DDBJ whole genome shotgun (WGS) entry which is preliminary data.</text>
</comment>
<feature type="transmembrane region" description="Helical" evidence="1">
    <location>
        <begin position="74"/>
        <end position="94"/>
    </location>
</feature>
<keyword evidence="3" id="KW-1185">Reference proteome</keyword>
<gene>
    <name evidence="2" type="ORF">BCR33DRAFT_719105</name>
</gene>
<dbReference type="EMBL" id="MCGO01000033">
    <property type="protein sequence ID" value="ORY41003.1"/>
    <property type="molecule type" value="Genomic_DNA"/>
</dbReference>
<organism evidence="2 3">
    <name type="scientific">Rhizoclosmatium globosum</name>
    <dbReference type="NCBI Taxonomy" id="329046"/>
    <lineage>
        <taxon>Eukaryota</taxon>
        <taxon>Fungi</taxon>
        <taxon>Fungi incertae sedis</taxon>
        <taxon>Chytridiomycota</taxon>
        <taxon>Chytridiomycota incertae sedis</taxon>
        <taxon>Chytridiomycetes</taxon>
        <taxon>Chytridiales</taxon>
        <taxon>Chytriomycetaceae</taxon>
        <taxon>Rhizoclosmatium</taxon>
    </lineage>
</organism>
<proteinExistence type="predicted"/>
<name>A0A1Y2C1T4_9FUNG</name>
<keyword evidence="1" id="KW-0812">Transmembrane</keyword>
<feature type="transmembrane region" description="Helical" evidence="1">
    <location>
        <begin position="6"/>
        <end position="25"/>
    </location>
</feature>
<evidence type="ECO:0000313" key="2">
    <source>
        <dbReference type="EMBL" id="ORY41003.1"/>
    </source>
</evidence>
<feature type="transmembrane region" description="Helical" evidence="1">
    <location>
        <begin position="231"/>
        <end position="255"/>
    </location>
</feature>
<sequence>GYVFLFIFSLLLLAVFLYFALYAEIFARKKPLSKQNLFTPFNISLFFINISLSMYTICHAIKLRSESKQQKHTLAFLIDLCQATFDICYLWFSLKRSANQLRVLYPSLFPLIQTAFLISPAPLLLPALLALIKIISPSIFLSLSEFFWYQCSEILCTVIILAFDGLLITTFIQYLQRTRVSEESVDLKFLIIARFGVVACSICGVMILLWVGNIWAYFAMPAGETYATVNAAVTIVYSVCMCLIATVLVGMKVALHWQRCEEVRTEEKRLSGWNLKREVMRESEATLRISVETPRASTFGIDK</sequence>
<feature type="transmembrane region" description="Helical" evidence="1">
    <location>
        <begin position="37"/>
        <end position="62"/>
    </location>
</feature>